<dbReference type="EMBL" id="BKCP01001669">
    <property type="protein sequence ID" value="GER27279.1"/>
    <property type="molecule type" value="Genomic_DNA"/>
</dbReference>
<comment type="caution">
    <text evidence="4">The sequence shown here is derived from an EMBL/GenBank/DDBJ whole genome shotgun (WGS) entry which is preliminary data.</text>
</comment>
<evidence type="ECO:0000256" key="1">
    <source>
        <dbReference type="SAM" id="MobiDB-lite"/>
    </source>
</evidence>
<evidence type="ECO:0000259" key="3">
    <source>
        <dbReference type="Pfam" id="PF14383"/>
    </source>
</evidence>
<feature type="compositionally biased region" description="Polar residues" evidence="1">
    <location>
        <begin position="148"/>
        <end position="159"/>
    </location>
</feature>
<organism evidence="4 5">
    <name type="scientific">Striga asiatica</name>
    <name type="common">Asiatic witchweed</name>
    <name type="synonym">Buchnera asiatica</name>
    <dbReference type="NCBI Taxonomy" id="4170"/>
    <lineage>
        <taxon>Eukaryota</taxon>
        <taxon>Viridiplantae</taxon>
        <taxon>Streptophyta</taxon>
        <taxon>Embryophyta</taxon>
        <taxon>Tracheophyta</taxon>
        <taxon>Spermatophyta</taxon>
        <taxon>Magnoliopsida</taxon>
        <taxon>eudicotyledons</taxon>
        <taxon>Gunneridae</taxon>
        <taxon>Pentapetalae</taxon>
        <taxon>asterids</taxon>
        <taxon>lamiids</taxon>
        <taxon>Lamiales</taxon>
        <taxon>Orobanchaceae</taxon>
        <taxon>Buchnereae</taxon>
        <taxon>Striga</taxon>
    </lineage>
</organism>
<keyword evidence="5" id="KW-1185">Reference proteome</keyword>
<protein>
    <submittedName>
        <fullName evidence="4">F1O19.10 protein</fullName>
    </submittedName>
</protein>
<gene>
    <name evidence="4" type="ORF">STAS_02977</name>
</gene>
<evidence type="ECO:0000313" key="4">
    <source>
        <dbReference type="EMBL" id="GER27279.1"/>
    </source>
</evidence>
<feature type="compositionally biased region" description="Basic and acidic residues" evidence="1">
    <location>
        <begin position="136"/>
        <end position="147"/>
    </location>
</feature>
<sequence>MKKGEEKNPFGEMDNTLEKTSSSSLSVVEKKSGGCVGIFFQLFDWNRRMAKKKLFSTKLLPPVRLKQASKKLVGVGKQPKLRLIADENSGGFPKRNVDKQQKQQETRAPGLIARLMGLESMPALQRDKSKKSLPNSEKDEVKQESRPQKLQRTSVTERQPVTKFVPEKLQPFKCVLSKSRKQNHPPKLPSLLKSPKNASSKRPSKLIGAASRILASSHPSHNSVMDERARLLSGPSVDSYQPSCRNCGYLVDNLGSKHAASEKLSIFANCSRPTAFVKQDGDSLQSRVKFTQYNIPFSVPVQRNSEALPFAFSSSVKAKSGVHTFQARASGSSLRPKAGNVSESKNFSSKANFPIGMENDKFEMEKRISYGIKDSVPAGRKRRPNNVSRQVEESAGFVRSQKNFSSFPVMPGKRDHIINDMDKSQDNVGSFSFSSQRRNKYDSPSGENGVRKKLEKPLPLSGDALGALLLQKLKELNYAKDGFERKTSRKTTSMILQELICALTTDKQTVEDNLPVYSDRRSSCCNYSMLVNSSSTSSQDNAMAMNPSVEPPLDSERLSPGSILESYFSAESCHSTSQDESLASLNNRATNNDKFVNDIVNHVSEILSCDILASKGKRLDQAKVALLNSELILHNASISDGFVGKGCPIKHLIIDELETLTSMLWMNFGNFLGIEDGKEVNQLKIFVFDSVIEYLEERFGEHCKFGSNVSRKLPLRMNMNTLIFEIVDVVRRWDELSRYDSLDKLVEREMSFSLKDWTECENEGFETGLEISRSLLQVLVDEVVVDLWTLVSKGKQLRPIRAVQVQGD</sequence>
<feature type="domain" description="DUF3741" evidence="3">
    <location>
        <begin position="101"/>
        <end position="126"/>
    </location>
</feature>
<feature type="region of interest" description="Disordered" evidence="1">
    <location>
        <begin position="419"/>
        <end position="454"/>
    </location>
</feature>
<evidence type="ECO:0000259" key="2">
    <source>
        <dbReference type="Pfam" id="PF14309"/>
    </source>
</evidence>
<reference evidence="5" key="1">
    <citation type="journal article" date="2019" name="Curr. Biol.">
        <title>Genome Sequence of Striga asiatica Provides Insight into the Evolution of Plant Parasitism.</title>
        <authorList>
            <person name="Yoshida S."/>
            <person name="Kim S."/>
            <person name="Wafula E.K."/>
            <person name="Tanskanen J."/>
            <person name="Kim Y.M."/>
            <person name="Honaas L."/>
            <person name="Yang Z."/>
            <person name="Spallek T."/>
            <person name="Conn C.E."/>
            <person name="Ichihashi Y."/>
            <person name="Cheong K."/>
            <person name="Cui S."/>
            <person name="Der J.P."/>
            <person name="Gundlach H."/>
            <person name="Jiao Y."/>
            <person name="Hori C."/>
            <person name="Ishida J.K."/>
            <person name="Kasahara H."/>
            <person name="Kiba T."/>
            <person name="Kim M.S."/>
            <person name="Koo N."/>
            <person name="Laohavisit A."/>
            <person name="Lee Y.H."/>
            <person name="Lumba S."/>
            <person name="McCourt P."/>
            <person name="Mortimer J.C."/>
            <person name="Mutuku J.M."/>
            <person name="Nomura T."/>
            <person name="Sasaki-Sekimoto Y."/>
            <person name="Seto Y."/>
            <person name="Wang Y."/>
            <person name="Wakatake T."/>
            <person name="Sakakibara H."/>
            <person name="Demura T."/>
            <person name="Yamaguchi S."/>
            <person name="Yoneyama K."/>
            <person name="Manabe R.I."/>
            <person name="Nelson D.C."/>
            <person name="Schulman A.H."/>
            <person name="Timko M.P."/>
            <person name="dePamphilis C.W."/>
            <person name="Choi D."/>
            <person name="Shirasu K."/>
        </authorList>
    </citation>
    <scope>NUCLEOTIDE SEQUENCE [LARGE SCALE GENOMIC DNA]</scope>
    <source>
        <strain evidence="5">cv. UVA1</strain>
    </source>
</reference>
<feature type="compositionally biased region" description="Polar residues" evidence="1">
    <location>
        <begin position="426"/>
        <end position="436"/>
    </location>
</feature>
<feature type="region of interest" description="Disordered" evidence="1">
    <location>
        <begin position="119"/>
        <end position="162"/>
    </location>
</feature>
<name>A0A5A7P3G1_STRAF</name>
<dbReference type="InterPro" id="IPR025486">
    <property type="entry name" value="DUF4378"/>
</dbReference>
<feature type="region of interest" description="Disordered" evidence="1">
    <location>
        <begin position="86"/>
        <end position="107"/>
    </location>
</feature>
<feature type="domain" description="DUF4378" evidence="2">
    <location>
        <begin position="626"/>
        <end position="782"/>
    </location>
</feature>
<dbReference type="AlphaFoldDB" id="A0A5A7P3G1"/>
<dbReference type="InterPro" id="IPR032795">
    <property type="entry name" value="DUF3741-assoc"/>
</dbReference>
<feature type="region of interest" description="Disordered" evidence="1">
    <location>
        <begin position="1"/>
        <end position="24"/>
    </location>
</feature>
<dbReference type="PANTHER" id="PTHR21726:SF61">
    <property type="entry name" value="DNAA INITIATOR-ASSOCIATING PROTEIN"/>
    <property type="match status" value="1"/>
</dbReference>
<dbReference type="PANTHER" id="PTHR21726">
    <property type="entry name" value="PHOSPHATIDYLINOSITOL N-ACETYLGLUCOSAMINYLTRANSFERASE SUBUNIT P DOWN SYNDROME CRITICAL REGION PROTEIN 5 -RELATED"/>
    <property type="match status" value="1"/>
</dbReference>
<feature type="region of interest" description="Disordered" evidence="1">
    <location>
        <begin position="176"/>
        <end position="203"/>
    </location>
</feature>
<dbReference type="Pfam" id="PF14383">
    <property type="entry name" value="VARLMGL"/>
    <property type="match status" value="1"/>
</dbReference>
<dbReference type="OrthoDB" id="1928505at2759"/>
<accession>A0A5A7P3G1</accession>
<feature type="region of interest" description="Disordered" evidence="1">
    <location>
        <begin position="535"/>
        <end position="557"/>
    </location>
</feature>
<dbReference type="Proteomes" id="UP000325081">
    <property type="component" value="Unassembled WGS sequence"/>
</dbReference>
<feature type="compositionally biased region" description="Basic and acidic residues" evidence="1">
    <location>
        <begin position="95"/>
        <end position="105"/>
    </location>
</feature>
<feature type="region of interest" description="Disordered" evidence="1">
    <location>
        <begin position="375"/>
        <end position="395"/>
    </location>
</feature>
<dbReference type="Pfam" id="PF14309">
    <property type="entry name" value="DUF4378"/>
    <property type="match status" value="1"/>
</dbReference>
<proteinExistence type="predicted"/>
<feature type="compositionally biased region" description="Low complexity" evidence="1">
    <location>
        <begin position="189"/>
        <end position="201"/>
    </location>
</feature>
<evidence type="ECO:0000313" key="5">
    <source>
        <dbReference type="Proteomes" id="UP000325081"/>
    </source>
</evidence>